<proteinExistence type="predicted"/>
<dbReference type="KEGG" id="dbk:DGMP_30020"/>
<protein>
    <recommendedName>
        <fullName evidence="3">Type I restriction modification DNA specificity domain-containing protein</fullName>
    </recommendedName>
</protein>
<evidence type="ECO:0008006" key="3">
    <source>
        <dbReference type="Google" id="ProtNLM"/>
    </source>
</evidence>
<accession>A0A8D5FQ16</accession>
<dbReference type="Proteomes" id="UP000826725">
    <property type="component" value="Chromosome"/>
</dbReference>
<dbReference type="EMBL" id="AP024086">
    <property type="protein sequence ID" value="BCL62309.1"/>
    <property type="molecule type" value="Genomic_DNA"/>
</dbReference>
<evidence type="ECO:0000313" key="2">
    <source>
        <dbReference type="Proteomes" id="UP000826725"/>
    </source>
</evidence>
<gene>
    <name evidence="1" type="ORF">DGMP_30020</name>
</gene>
<dbReference type="AlphaFoldDB" id="A0A8D5FQ16"/>
<evidence type="ECO:0000313" key="1">
    <source>
        <dbReference type="EMBL" id="BCL62309.1"/>
    </source>
</evidence>
<organism evidence="1 2">
    <name type="scientific">Desulfomarina profundi</name>
    <dbReference type="NCBI Taxonomy" id="2772557"/>
    <lineage>
        <taxon>Bacteria</taxon>
        <taxon>Pseudomonadati</taxon>
        <taxon>Thermodesulfobacteriota</taxon>
        <taxon>Desulfobulbia</taxon>
        <taxon>Desulfobulbales</taxon>
        <taxon>Desulfobulbaceae</taxon>
        <taxon>Desulfomarina</taxon>
    </lineage>
</organism>
<keyword evidence="2" id="KW-1185">Reference proteome</keyword>
<dbReference type="REBASE" id="502073">
    <property type="entry name" value="S2.DbaKT2ORF30040P"/>
</dbReference>
<name>A0A8D5FQ16_9BACT</name>
<reference evidence="1" key="1">
    <citation type="submission" date="2020-09" db="EMBL/GenBank/DDBJ databases">
        <title>Desulfogranum mesoprofundum gen. nov., sp. nov., a novel mesophilic, sulfate-reducing chemolithoautotroph isolated from a deep-sea hydrothermal vent chimney in the Suiyo Seamount.</title>
        <authorList>
            <person name="Hashimoto Y."/>
            <person name="Nakagawa S."/>
        </authorList>
    </citation>
    <scope>NUCLEOTIDE SEQUENCE</scope>
    <source>
        <strain evidence="1">KT2</strain>
    </source>
</reference>
<sequence>MVGIINSGFMVWGKAALNQHLFKVTSKDYPKWFYYYWTKHHLAVFQQIAADKAVTMGHIKRSHLKEALCAVPDFNLETVDIIAELVAKQITARLESSSLSQLRDTLLPKLLSGEISVKAAESAIQEVA</sequence>